<dbReference type="Proteomes" id="UP001589709">
    <property type="component" value="Unassembled WGS sequence"/>
</dbReference>
<gene>
    <name evidence="3" type="ORF">ACFF45_17465</name>
</gene>
<reference evidence="3 4" key="1">
    <citation type="submission" date="2024-09" db="EMBL/GenBank/DDBJ databases">
        <authorList>
            <person name="Sun Q."/>
            <person name="Mori K."/>
        </authorList>
    </citation>
    <scope>NUCLEOTIDE SEQUENCE [LARGE SCALE GENOMIC DNA]</scope>
    <source>
        <strain evidence="3 4">JCM 6917</strain>
    </source>
</reference>
<comment type="caution">
    <text evidence="3">The sequence shown here is derived from an EMBL/GenBank/DDBJ whole genome shotgun (WGS) entry which is preliminary data.</text>
</comment>
<sequence>MIIVPAEEADLPRLIKFRTDASMWLRTLGTDQWAKPFPADRLLGSIRRGEVFMIREQPYADAAATITLDREADTRLWTPEEIAEPALYVHKLAVDRAYAGTGLGSALLDWAGEQAVQQGAKWLRLDAWSTNRRLQAYYLEHGFTHIRTADDPEVVSGWAAQRPAEFRSWLGTTHRLTSPSVQSPNGRGHDGTASE</sequence>
<feature type="domain" description="N-acetyltransferase" evidence="2">
    <location>
        <begin position="1"/>
        <end position="165"/>
    </location>
</feature>
<keyword evidence="4" id="KW-1185">Reference proteome</keyword>
<evidence type="ECO:0000313" key="3">
    <source>
        <dbReference type="EMBL" id="MFB9464451.1"/>
    </source>
</evidence>
<evidence type="ECO:0000259" key="2">
    <source>
        <dbReference type="PROSITE" id="PS51186"/>
    </source>
</evidence>
<proteinExistence type="predicted"/>
<dbReference type="RefSeq" id="WP_381346995.1">
    <property type="nucleotide sequence ID" value="NZ_JBHMCY010000030.1"/>
</dbReference>
<feature type="compositionally biased region" description="Polar residues" evidence="1">
    <location>
        <begin position="173"/>
        <end position="185"/>
    </location>
</feature>
<protein>
    <submittedName>
        <fullName evidence="3">GNAT family N-acetyltransferase</fullName>
        <ecNumber evidence="3">2.3.1.-</ecNumber>
    </submittedName>
</protein>
<name>A0ABV5N2L4_9ACTN</name>
<dbReference type="InterPro" id="IPR016181">
    <property type="entry name" value="Acyl_CoA_acyltransferase"/>
</dbReference>
<accession>A0ABV5N2L4</accession>
<dbReference type="GO" id="GO:0016746">
    <property type="term" value="F:acyltransferase activity"/>
    <property type="evidence" value="ECO:0007669"/>
    <property type="project" value="UniProtKB-KW"/>
</dbReference>
<dbReference type="Gene3D" id="3.40.630.30">
    <property type="match status" value="1"/>
</dbReference>
<feature type="region of interest" description="Disordered" evidence="1">
    <location>
        <begin position="173"/>
        <end position="195"/>
    </location>
</feature>
<keyword evidence="3" id="KW-0012">Acyltransferase</keyword>
<dbReference type="EC" id="2.3.1.-" evidence="3"/>
<keyword evidence="3" id="KW-0808">Transferase</keyword>
<dbReference type="SUPFAM" id="SSF55729">
    <property type="entry name" value="Acyl-CoA N-acyltransferases (Nat)"/>
    <property type="match status" value="1"/>
</dbReference>
<evidence type="ECO:0000313" key="4">
    <source>
        <dbReference type="Proteomes" id="UP001589709"/>
    </source>
</evidence>
<dbReference type="Pfam" id="PF00583">
    <property type="entry name" value="Acetyltransf_1"/>
    <property type="match status" value="1"/>
</dbReference>
<dbReference type="EMBL" id="JBHMCY010000030">
    <property type="protein sequence ID" value="MFB9464451.1"/>
    <property type="molecule type" value="Genomic_DNA"/>
</dbReference>
<dbReference type="InterPro" id="IPR000182">
    <property type="entry name" value="GNAT_dom"/>
</dbReference>
<dbReference type="CDD" id="cd04301">
    <property type="entry name" value="NAT_SF"/>
    <property type="match status" value="1"/>
</dbReference>
<organism evidence="3 4">
    <name type="scientific">Streptomyces cinereospinus</name>
    <dbReference type="NCBI Taxonomy" id="285561"/>
    <lineage>
        <taxon>Bacteria</taxon>
        <taxon>Bacillati</taxon>
        <taxon>Actinomycetota</taxon>
        <taxon>Actinomycetes</taxon>
        <taxon>Kitasatosporales</taxon>
        <taxon>Streptomycetaceae</taxon>
        <taxon>Streptomyces</taxon>
    </lineage>
</organism>
<evidence type="ECO:0000256" key="1">
    <source>
        <dbReference type="SAM" id="MobiDB-lite"/>
    </source>
</evidence>
<dbReference type="PROSITE" id="PS51186">
    <property type="entry name" value="GNAT"/>
    <property type="match status" value="1"/>
</dbReference>